<sequence>MSCACSLRGAERIGVVRAPSVKRRTATRGAFTYMRSRLLRRRARGAVSTLHSLMDRHGGDGAHAVLARRALHPQRQGRRRVTPGNRGVVTRHLGTRRSSRCAPSDDWNTPSFPACDPERWKRDDLAVGSSLSGSVQPRLTRRHGHRRVTTRYEKLAKGAAPKAPFCLHVVTTSIGLATGETKKTSSRKAGERRRRGSHLAKAVQGNWNSILLCAAHPLMSSNSTTVLPAKGAFARPVVFRTTSGVREPSDSTYATLSS</sequence>
<proteinExistence type="predicted"/>
<dbReference type="AlphaFoldDB" id="A0A318S2A9"/>
<gene>
    <name evidence="2" type="ORF">DES52_12315</name>
</gene>
<dbReference type="Proteomes" id="UP000248326">
    <property type="component" value="Unassembled WGS sequence"/>
</dbReference>
<organism evidence="2 3">
    <name type="scientific">Deinococcus yavapaiensis KR-236</name>
    <dbReference type="NCBI Taxonomy" id="694435"/>
    <lineage>
        <taxon>Bacteria</taxon>
        <taxon>Thermotogati</taxon>
        <taxon>Deinococcota</taxon>
        <taxon>Deinococci</taxon>
        <taxon>Deinococcales</taxon>
        <taxon>Deinococcaceae</taxon>
        <taxon>Deinococcus</taxon>
    </lineage>
</organism>
<protein>
    <submittedName>
        <fullName evidence="2">Uncharacterized protein</fullName>
    </submittedName>
</protein>
<evidence type="ECO:0000313" key="3">
    <source>
        <dbReference type="Proteomes" id="UP000248326"/>
    </source>
</evidence>
<reference evidence="2 3" key="1">
    <citation type="submission" date="2018-06" db="EMBL/GenBank/DDBJ databases">
        <title>Genomic Encyclopedia of Type Strains, Phase IV (KMG-IV): sequencing the most valuable type-strain genomes for metagenomic binning, comparative biology and taxonomic classification.</title>
        <authorList>
            <person name="Goeker M."/>
        </authorList>
    </citation>
    <scope>NUCLEOTIDE SEQUENCE [LARGE SCALE GENOMIC DNA]</scope>
    <source>
        <strain evidence="2 3">DSM 18048</strain>
    </source>
</reference>
<comment type="caution">
    <text evidence="2">The sequence shown here is derived from an EMBL/GenBank/DDBJ whole genome shotgun (WGS) entry which is preliminary data.</text>
</comment>
<evidence type="ECO:0000256" key="1">
    <source>
        <dbReference type="SAM" id="MobiDB-lite"/>
    </source>
</evidence>
<feature type="compositionally biased region" description="Basic residues" evidence="1">
    <location>
        <begin position="139"/>
        <end position="148"/>
    </location>
</feature>
<feature type="region of interest" description="Disordered" evidence="1">
    <location>
        <begin position="129"/>
        <end position="148"/>
    </location>
</feature>
<name>A0A318S2A9_9DEIO</name>
<dbReference type="EMBL" id="QJSX01000023">
    <property type="protein sequence ID" value="PYE49421.1"/>
    <property type="molecule type" value="Genomic_DNA"/>
</dbReference>
<evidence type="ECO:0000313" key="2">
    <source>
        <dbReference type="EMBL" id="PYE49421.1"/>
    </source>
</evidence>
<keyword evidence="3" id="KW-1185">Reference proteome</keyword>
<accession>A0A318S2A9</accession>